<dbReference type="InterPro" id="IPR050164">
    <property type="entry name" value="Peptidase_C19"/>
</dbReference>
<dbReference type="Bgee" id="ENSGACG00000006853">
    <property type="expression patterns" value="Expressed in head kidney and 12 other cell types or tissues"/>
</dbReference>
<feature type="compositionally biased region" description="Basic and acidic residues" evidence="2">
    <location>
        <begin position="379"/>
        <end position="406"/>
    </location>
</feature>
<evidence type="ECO:0000259" key="3">
    <source>
        <dbReference type="PROSITE" id="PS50235"/>
    </source>
</evidence>
<accession>G3NUR3</accession>
<dbReference type="PROSITE" id="PS00973">
    <property type="entry name" value="USP_2"/>
    <property type="match status" value="1"/>
</dbReference>
<dbReference type="PANTHER" id="PTHR24006:SF905">
    <property type="entry name" value="UBIQUITIN CARBOXYL-TERMINAL HYDROLASE 1"/>
    <property type="match status" value="1"/>
</dbReference>
<feature type="compositionally biased region" description="Basic and acidic residues" evidence="2">
    <location>
        <begin position="600"/>
        <end position="610"/>
    </location>
</feature>
<dbReference type="GO" id="GO:0004843">
    <property type="term" value="F:cysteine-type deubiquitinase activity"/>
    <property type="evidence" value="ECO:0007669"/>
    <property type="project" value="UniProtKB-UniRule"/>
</dbReference>
<dbReference type="CDD" id="cd02671">
    <property type="entry name" value="Peptidase_C19O"/>
    <property type="match status" value="1"/>
</dbReference>
<dbReference type="Ensembl" id="ENSGACT00000009102.2">
    <property type="protein sequence ID" value="ENSGACP00000009082.2"/>
    <property type="gene ID" value="ENSGACG00000006853.2"/>
</dbReference>
<dbReference type="GO" id="GO:0005829">
    <property type="term" value="C:cytosol"/>
    <property type="evidence" value="ECO:0007669"/>
    <property type="project" value="TreeGrafter"/>
</dbReference>
<dbReference type="InterPro" id="IPR001394">
    <property type="entry name" value="Peptidase_C19_UCH"/>
</dbReference>
<dbReference type="InParanoid" id="G3NUR3"/>
<evidence type="ECO:0000256" key="1">
    <source>
        <dbReference type="RuleBase" id="RU366025"/>
    </source>
</evidence>
<feature type="compositionally biased region" description="Basic residues" evidence="2">
    <location>
        <begin position="274"/>
        <end position="283"/>
    </location>
</feature>
<keyword evidence="1" id="KW-0833">Ubl conjugation pathway</keyword>
<dbReference type="EC" id="3.4.19.12" evidence="1"/>
<dbReference type="GO" id="GO:0016579">
    <property type="term" value="P:protein deubiquitination"/>
    <property type="evidence" value="ECO:0007669"/>
    <property type="project" value="InterPro"/>
</dbReference>
<dbReference type="InterPro" id="IPR038765">
    <property type="entry name" value="Papain-like_cys_pep_sf"/>
</dbReference>
<dbReference type="GO" id="GO:0006508">
    <property type="term" value="P:proteolysis"/>
    <property type="evidence" value="ECO:0007669"/>
    <property type="project" value="UniProtKB-KW"/>
</dbReference>
<evidence type="ECO:0000313" key="5">
    <source>
        <dbReference type="Proteomes" id="UP000007635"/>
    </source>
</evidence>
<dbReference type="OMA" id="CSPETCC"/>
<dbReference type="GeneID" id="120823427"/>
<dbReference type="GO" id="GO:0004197">
    <property type="term" value="F:cysteine-type endopeptidase activity"/>
    <property type="evidence" value="ECO:0007669"/>
    <property type="project" value="InterPro"/>
</dbReference>
<keyword evidence="1" id="KW-0788">Thiol protease</keyword>
<evidence type="ECO:0000313" key="4">
    <source>
        <dbReference type="Ensembl" id="ENSGACP00000009082.2"/>
    </source>
</evidence>
<comment type="similarity">
    <text evidence="1">Belongs to the peptidase C19 family.</text>
</comment>
<comment type="catalytic activity">
    <reaction evidence="1">
        <text>Thiol-dependent hydrolysis of ester, thioester, amide, peptide and isopeptide bonds formed by the C-terminal Gly of ubiquitin (a 76-residue protein attached to proteins as an intracellular targeting signal).</text>
        <dbReference type="EC" id="3.4.19.12"/>
    </reaction>
</comment>
<name>G3NUR3_GASAC</name>
<keyword evidence="5" id="KW-1185">Reference proteome</keyword>
<dbReference type="Gene3D" id="3.90.70.10">
    <property type="entry name" value="Cysteine proteinases"/>
    <property type="match status" value="2"/>
</dbReference>
<dbReference type="AlphaFoldDB" id="G3NUR3"/>
<dbReference type="Proteomes" id="UP000007635">
    <property type="component" value="Chromosome VIII"/>
</dbReference>
<feature type="domain" description="USP" evidence="3">
    <location>
        <begin position="88"/>
        <end position="813"/>
    </location>
</feature>
<feature type="region of interest" description="Disordered" evidence="2">
    <location>
        <begin position="600"/>
        <end position="745"/>
    </location>
</feature>
<dbReference type="KEGG" id="gat:120823427"/>
<keyword evidence="1" id="KW-0645">Protease</keyword>
<dbReference type="InterPro" id="IPR028889">
    <property type="entry name" value="USP"/>
</dbReference>
<proteinExistence type="inferred from homology"/>
<feature type="region of interest" description="Disordered" evidence="2">
    <location>
        <begin position="32"/>
        <end position="68"/>
    </location>
</feature>
<dbReference type="SUPFAM" id="SSF54001">
    <property type="entry name" value="Cysteine proteinases"/>
    <property type="match status" value="1"/>
</dbReference>
<reference evidence="4" key="3">
    <citation type="submission" date="2025-09" db="UniProtKB">
        <authorList>
            <consortium name="Ensembl"/>
        </authorList>
    </citation>
    <scope>IDENTIFICATION</scope>
</reference>
<dbReference type="RefSeq" id="XP_040039330.1">
    <property type="nucleotide sequence ID" value="XM_040183396.1"/>
</dbReference>
<reference evidence="4" key="2">
    <citation type="submission" date="2025-08" db="UniProtKB">
        <authorList>
            <consortium name="Ensembl"/>
        </authorList>
    </citation>
    <scope>IDENTIFICATION</scope>
</reference>
<dbReference type="Pfam" id="PF00443">
    <property type="entry name" value="UCH"/>
    <property type="match status" value="1"/>
</dbReference>
<dbReference type="GO" id="GO:0005634">
    <property type="term" value="C:nucleus"/>
    <property type="evidence" value="ECO:0007669"/>
    <property type="project" value="TreeGrafter"/>
</dbReference>
<dbReference type="CTD" id="7398"/>
<dbReference type="PROSITE" id="PS50235">
    <property type="entry name" value="USP_3"/>
    <property type="match status" value="1"/>
</dbReference>
<feature type="region of interest" description="Disordered" evidence="2">
    <location>
        <begin position="229"/>
        <end position="406"/>
    </location>
</feature>
<dbReference type="STRING" id="69293.ENSGACP00000009082"/>
<dbReference type="GeneTree" id="ENSGT00910000144243"/>
<organism evidence="4 5">
    <name type="scientific">Gasterosteus aculeatus aculeatus</name>
    <name type="common">three-spined stickleback</name>
    <dbReference type="NCBI Taxonomy" id="481459"/>
    <lineage>
        <taxon>Eukaryota</taxon>
        <taxon>Metazoa</taxon>
        <taxon>Chordata</taxon>
        <taxon>Craniata</taxon>
        <taxon>Vertebrata</taxon>
        <taxon>Euteleostomi</taxon>
        <taxon>Actinopterygii</taxon>
        <taxon>Neopterygii</taxon>
        <taxon>Teleostei</taxon>
        <taxon>Neoteleostei</taxon>
        <taxon>Acanthomorphata</taxon>
        <taxon>Eupercaria</taxon>
        <taxon>Perciformes</taxon>
        <taxon>Cottioidei</taxon>
        <taxon>Gasterosteales</taxon>
        <taxon>Gasterosteidae</taxon>
        <taxon>Gasterosteus</taxon>
    </lineage>
</organism>
<dbReference type="PANTHER" id="PTHR24006">
    <property type="entry name" value="UBIQUITIN CARBOXYL-TERMINAL HYDROLASE"/>
    <property type="match status" value="1"/>
</dbReference>
<feature type="compositionally biased region" description="Basic and acidic residues" evidence="2">
    <location>
        <begin position="229"/>
        <end position="239"/>
    </location>
</feature>
<reference evidence="4 5" key="1">
    <citation type="journal article" date="2021" name="G3 (Bethesda)">
        <title>Improved contiguity of the threespine stickleback genome using long-read sequencing.</title>
        <authorList>
            <person name="Nath S."/>
            <person name="Shaw D.E."/>
            <person name="White M.A."/>
        </authorList>
    </citation>
    <scope>NUCLEOTIDE SEQUENCE [LARGE SCALE GENOMIC DNA]</scope>
    <source>
        <strain evidence="4 5">Lake Benthic</strain>
    </source>
</reference>
<feature type="compositionally biased region" description="Basic and acidic residues" evidence="2">
    <location>
        <begin position="616"/>
        <end position="625"/>
    </location>
</feature>
<feature type="compositionally biased region" description="Basic and acidic residues" evidence="2">
    <location>
        <begin position="688"/>
        <end position="745"/>
    </location>
</feature>
<dbReference type="InterPro" id="IPR033815">
    <property type="entry name" value="USP1"/>
</dbReference>
<feature type="compositionally biased region" description="Basic and acidic residues" evidence="2">
    <location>
        <begin position="284"/>
        <end position="293"/>
    </location>
</feature>
<keyword evidence="1" id="KW-0378">Hydrolase</keyword>
<dbReference type="PROSITE" id="PS00972">
    <property type="entry name" value="USP_1"/>
    <property type="match status" value="1"/>
</dbReference>
<feature type="compositionally biased region" description="Low complexity" evidence="2">
    <location>
        <begin position="633"/>
        <end position="652"/>
    </location>
</feature>
<protein>
    <recommendedName>
        <fullName evidence="1">Ubiquitin carboxyl-terminal hydrolase</fullName>
        <ecNumber evidence="1">3.4.19.12</ecNumber>
    </recommendedName>
</protein>
<dbReference type="InterPro" id="IPR018200">
    <property type="entry name" value="USP_CS"/>
</dbReference>
<evidence type="ECO:0000256" key="2">
    <source>
        <dbReference type="SAM" id="MobiDB-lite"/>
    </source>
</evidence>
<feature type="compositionally biased region" description="Basic and acidic residues" evidence="2">
    <location>
        <begin position="311"/>
        <end position="321"/>
    </location>
</feature>
<dbReference type="GO" id="GO:0006282">
    <property type="term" value="P:regulation of DNA repair"/>
    <property type="evidence" value="ECO:0007669"/>
    <property type="project" value="InterPro"/>
</dbReference>
<dbReference type="eggNOG" id="KOG1864">
    <property type="taxonomic scope" value="Eukaryota"/>
</dbReference>
<sequence length="818" mass="91015">MPVLQGEHVAAAGSPVKKSKLSLKYHQKKETKRVLDFSEPQADEPKAVEQVEPEASGCDQVVPGPSPCPASPGPLLSHEKRERLVPFVGFNNLGNTCYLNCILQVLYYCPGLRQGIKKLYNLSKNDLPKEETDKRDESEVIDEAVPAQMELLGSFNSLITSVEQLQSSFLLNPDSFSEGELATPPRKVLHTLRQLNPMYEGYLQHDAQEVLQCILGYIQEACETIRKEREVERDAEQPEVHLGSSSTASESKTPSEDDGQLSGKRKSDTEVGNAKKKPKSVKQKKSDAEDCKPSTRSKRKSSSDITVNGCGDKEAEEEKGKKLNRAAEQVSDCEGKDEKAPKEKKKRSRLSWLRPSGKQPSIFSKFLSVGKISTVKNQNKPEQEKELSPEQKTSEERSPEENADVKEAAKHDEGLDLMEHLFQGQLLLRTRCLECESFTERREDFQDISVPVLDEEPSSPDDLSEVSPDPKPELKTLKWAIAQFASVERIVGEDKYFCETCHHYTEAERSLLFDKTPEVITIHLKRFSANSLDSDPYAGLSKVNTPLQTPLTLSLEDWCTQSSSAKAQRYQLFAVVMHSGVTISSGHYTAYVRASGLMDEKPGLCDRKETQEEENKEGVQVKEEPPDYDDGEVSFSLSTRRLRSGSLGSSKVGGKKLSEGGVGLLGGQRSRPSSLTEGSKRKKPARGPRSEAGVKKEAGLKKETGGEEDAPKDTLKDTVKDAPKDTLKDTVKDAPKDTLKDTVKDAPKDTLKDTVMDAPKDTQGSNNLLEYEGKWLLFDDSEVRLFEEEDFLRACSPETLSSSTPYLLFYRRMPEAQL</sequence>